<keyword evidence="7" id="KW-1185">Reference proteome</keyword>
<dbReference type="PANTHER" id="PTHR42925">
    <property type="entry name" value="MULTIDRUG AND TOXIN EFFLUX PROTEIN MATE FAMILY"/>
    <property type="match status" value="1"/>
</dbReference>
<gene>
    <name evidence="6" type="ORF">FJR74_00560</name>
</gene>
<evidence type="ECO:0000256" key="4">
    <source>
        <dbReference type="ARBA" id="ARBA00023136"/>
    </source>
</evidence>
<reference evidence="6" key="1">
    <citation type="submission" date="2019-06" db="EMBL/GenBank/DDBJ databases">
        <title>Mycoplasma neophronis type strain whole genome sequence.</title>
        <authorList>
            <person name="Spergser J."/>
        </authorList>
    </citation>
    <scope>NUCLEOTIDE SEQUENCE [LARGE SCALE GENOMIC DNA]</scope>
    <source>
        <strain evidence="6">DSM 24097</strain>
    </source>
</reference>
<feature type="transmembrane region" description="Helical" evidence="5">
    <location>
        <begin position="410"/>
        <end position="427"/>
    </location>
</feature>
<keyword evidence="4 5" id="KW-0472">Membrane</keyword>
<sequence>MNYFFTNFSKIAFMLKTGVKTKLKQIFGIRDFKYIFKLTLPIFIQTLFFALVSVVGSLATTMYYKVWHIDGSYNGYYFYTFAKILTVYKILTFIPLIYQLGVLVLASNLFGQKKEKDIPKVLWSSIYVSLLINFGCYLIMFFSAPAILSASGAKASPIIAWKTQEGYQLYMNNVERLKAANISAADITQAIYGGSYQGIILENTKPLILETSELAFTVKFIRLTTLDIFLASIALIFVSALQAIEKNNYAIIGIISSIFIRTAFTYSVLFIPNGRLNLILLISMETVVGALINLVISYAFVYHFIFKKYKIKVSETWNNRYIREVIKLGLPIALETGIWFIAQYMIASAIPYGNLDAKYVGLWRAVNNTYDIFNSFVMALSYVTTVIVGIEIGKQDFKRAHSLGNSSLKLGFYAQTILSICGLLLTWPSLKIYSIDTAMINQVGYFVVGLMMLKAIFDIGNLTTLRALWGANDVWMPNFVALLTMIGVQLSAVYMVAIFQNTAEFKLSQGIYIILLTAATLLDPIFRTILFGLRWNSYKWTKYAKKL</sequence>
<dbReference type="EMBL" id="VHHP01000001">
    <property type="protein sequence ID" value="TPR54751.1"/>
    <property type="molecule type" value="Genomic_DNA"/>
</dbReference>
<dbReference type="Proteomes" id="UP000316851">
    <property type="component" value="Unassembled WGS sequence"/>
</dbReference>
<feature type="transmembrane region" description="Helical" evidence="5">
    <location>
        <begin position="325"/>
        <end position="352"/>
    </location>
</feature>
<evidence type="ECO:0000313" key="6">
    <source>
        <dbReference type="EMBL" id="TPR54751.1"/>
    </source>
</evidence>
<keyword evidence="2 5" id="KW-0812">Transmembrane</keyword>
<dbReference type="InterPro" id="IPR002797">
    <property type="entry name" value="Polysacc_synth"/>
</dbReference>
<dbReference type="Pfam" id="PF01943">
    <property type="entry name" value="Polysacc_synt"/>
    <property type="match status" value="1"/>
</dbReference>
<evidence type="ECO:0000256" key="5">
    <source>
        <dbReference type="SAM" id="Phobius"/>
    </source>
</evidence>
<evidence type="ECO:0000256" key="3">
    <source>
        <dbReference type="ARBA" id="ARBA00022989"/>
    </source>
</evidence>
<feature type="transmembrane region" description="Helical" evidence="5">
    <location>
        <begin position="439"/>
        <end position="457"/>
    </location>
</feature>
<name>A0ABY2Z4Y9_9BACT</name>
<proteinExistence type="predicted"/>
<evidence type="ECO:0000256" key="1">
    <source>
        <dbReference type="ARBA" id="ARBA00004141"/>
    </source>
</evidence>
<feature type="transmembrane region" description="Helical" evidence="5">
    <location>
        <begin position="76"/>
        <end position="105"/>
    </location>
</feature>
<feature type="transmembrane region" description="Helical" evidence="5">
    <location>
        <begin position="278"/>
        <end position="305"/>
    </location>
</feature>
<keyword evidence="3 5" id="KW-1133">Transmembrane helix</keyword>
<comment type="subcellular location">
    <subcellularLocation>
        <location evidence="1">Membrane</location>
        <topology evidence="1">Multi-pass membrane protein</topology>
    </subcellularLocation>
</comment>
<comment type="caution">
    <text evidence="6">The sequence shown here is derived from an EMBL/GenBank/DDBJ whole genome shotgun (WGS) entry which is preliminary data.</text>
</comment>
<feature type="transmembrane region" description="Helical" evidence="5">
    <location>
        <begin position="372"/>
        <end position="390"/>
    </location>
</feature>
<protein>
    <recommendedName>
        <fullName evidence="8">MATE family efflux transporter</fullName>
    </recommendedName>
</protein>
<feature type="transmembrane region" description="Helical" evidence="5">
    <location>
        <begin position="220"/>
        <end position="241"/>
    </location>
</feature>
<feature type="transmembrane region" description="Helical" evidence="5">
    <location>
        <begin position="478"/>
        <end position="499"/>
    </location>
</feature>
<feature type="transmembrane region" description="Helical" evidence="5">
    <location>
        <begin position="40"/>
        <end position="64"/>
    </location>
</feature>
<feature type="transmembrane region" description="Helical" evidence="5">
    <location>
        <begin position="248"/>
        <end position="272"/>
    </location>
</feature>
<dbReference type="PANTHER" id="PTHR42925:SF2">
    <property type="entry name" value="NA+ DRIVEN MULTIDRUG EFFLUX PUMP"/>
    <property type="match status" value="1"/>
</dbReference>
<evidence type="ECO:0000313" key="7">
    <source>
        <dbReference type="Proteomes" id="UP000316851"/>
    </source>
</evidence>
<feature type="transmembrane region" description="Helical" evidence="5">
    <location>
        <begin position="511"/>
        <end position="533"/>
    </location>
</feature>
<evidence type="ECO:0000256" key="2">
    <source>
        <dbReference type="ARBA" id="ARBA00022692"/>
    </source>
</evidence>
<evidence type="ECO:0008006" key="8">
    <source>
        <dbReference type="Google" id="ProtNLM"/>
    </source>
</evidence>
<organism evidence="6 7">
    <name type="scientific">Metamycoplasma neophronis</name>
    <dbReference type="NCBI Taxonomy" id="872983"/>
    <lineage>
        <taxon>Bacteria</taxon>
        <taxon>Bacillati</taxon>
        <taxon>Mycoplasmatota</taxon>
        <taxon>Mycoplasmoidales</taxon>
        <taxon>Metamycoplasmataceae</taxon>
        <taxon>Metamycoplasma</taxon>
    </lineage>
</organism>
<feature type="transmembrane region" description="Helical" evidence="5">
    <location>
        <begin position="126"/>
        <end position="148"/>
    </location>
</feature>
<dbReference type="InterPro" id="IPR047135">
    <property type="entry name" value="YsiQ"/>
</dbReference>
<accession>A0ABY2Z4Y9</accession>